<organism evidence="14 15">
    <name type="scientific">Catenaria anguillulae PL171</name>
    <dbReference type="NCBI Taxonomy" id="765915"/>
    <lineage>
        <taxon>Eukaryota</taxon>
        <taxon>Fungi</taxon>
        <taxon>Fungi incertae sedis</taxon>
        <taxon>Blastocladiomycota</taxon>
        <taxon>Blastocladiomycetes</taxon>
        <taxon>Blastocladiales</taxon>
        <taxon>Catenariaceae</taxon>
        <taxon>Catenaria</taxon>
    </lineage>
</organism>
<keyword evidence="8" id="KW-0443">Lipid metabolism</keyword>
<keyword evidence="5" id="KW-0808">Transferase</keyword>
<keyword evidence="12" id="KW-0012">Acyltransferase</keyword>
<keyword evidence="4" id="KW-0444">Lipid biosynthesis</keyword>
<dbReference type="GO" id="GO:0016746">
    <property type="term" value="F:acyltransferase activity"/>
    <property type="evidence" value="ECO:0007669"/>
    <property type="project" value="UniProtKB-KW"/>
</dbReference>
<protein>
    <recommendedName>
        <fullName evidence="3">Glycerophosphocholine acyltransferase 1</fullName>
    </recommendedName>
</protein>
<evidence type="ECO:0000256" key="2">
    <source>
        <dbReference type="ARBA" id="ARBA00006675"/>
    </source>
</evidence>
<comment type="caution">
    <text evidence="14">The sequence shown here is derived from an EMBL/GenBank/DDBJ whole genome shotgun (WGS) entry which is preliminary data.</text>
</comment>
<evidence type="ECO:0000256" key="10">
    <source>
        <dbReference type="ARBA" id="ARBA00023209"/>
    </source>
</evidence>
<evidence type="ECO:0000313" key="15">
    <source>
        <dbReference type="Proteomes" id="UP000193411"/>
    </source>
</evidence>
<dbReference type="PANTHER" id="PTHR31201:SF1">
    <property type="entry name" value="GLYCEROPHOSPHOCHOLINE ACYLTRANSFERASE 1"/>
    <property type="match status" value="1"/>
</dbReference>
<feature type="transmembrane region" description="Helical" evidence="13">
    <location>
        <begin position="245"/>
        <end position="267"/>
    </location>
</feature>
<comment type="similarity">
    <text evidence="2">Belongs to the GPC1 family.</text>
</comment>
<evidence type="ECO:0000256" key="6">
    <source>
        <dbReference type="ARBA" id="ARBA00022692"/>
    </source>
</evidence>
<comment type="subcellular location">
    <subcellularLocation>
        <location evidence="1">Membrane</location>
        <topology evidence="1">Multi-pass membrane protein</topology>
    </subcellularLocation>
</comment>
<evidence type="ECO:0000256" key="7">
    <source>
        <dbReference type="ARBA" id="ARBA00022989"/>
    </source>
</evidence>
<dbReference type="GO" id="GO:0016020">
    <property type="term" value="C:membrane"/>
    <property type="evidence" value="ECO:0007669"/>
    <property type="project" value="UniProtKB-SubCell"/>
</dbReference>
<dbReference type="PANTHER" id="PTHR31201">
    <property type="entry name" value="OS01G0585100 PROTEIN"/>
    <property type="match status" value="1"/>
</dbReference>
<feature type="transmembrane region" description="Helical" evidence="13">
    <location>
        <begin position="52"/>
        <end position="72"/>
    </location>
</feature>
<dbReference type="Pfam" id="PF10998">
    <property type="entry name" value="DUF2838"/>
    <property type="match status" value="1"/>
</dbReference>
<evidence type="ECO:0000256" key="8">
    <source>
        <dbReference type="ARBA" id="ARBA00023098"/>
    </source>
</evidence>
<keyword evidence="7 13" id="KW-1133">Transmembrane helix</keyword>
<keyword evidence="10" id="KW-0594">Phospholipid biosynthesis</keyword>
<evidence type="ECO:0000256" key="4">
    <source>
        <dbReference type="ARBA" id="ARBA00022516"/>
    </source>
</evidence>
<keyword evidence="11" id="KW-1208">Phospholipid metabolism</keyword>
<name>A0A1Y2H770_9FUNG</name>
<evidence type="ECO:0000256" key="12">
    <source>
        <dbReference type="ARBA" id="ARBA00023315"/>
    </source>
</evidence>
<feature type="transmembrane region" description="Helical" evidence="13">
    <location>
        <begin position="12"/>
        <end position="40"/>
    </location>
</feature>
<dbReference type="AlphaFoldDB" id="A0A1Y2H770"/>
<dbReference type="OrthoDB" id="406287at2759"/>
<evidence type="ECO:0000256" key="5">
    <source>
        <dbReference type="ARBA" id="ARBA00022679"/>
    </source>
</evidence>
<dbReference type="InterPro" id="IPR021261">
    <property type="entry name" value="GPCAT"/>
</dbReference>
<evidence type="ECO:0000313" key="14">
    <source>
        <dbReference type="EMBL" id="ORZ29543.1"/>
    </source>
</evidence>
<accession>A0A1Y2H770</accession>
<evidence type="ECO:0000256" key="1">
    <source>
        <dbReference type="ARBA" id="ARBA00004141"/>
    </source>
</evidence>
<keyword evidence="9 13" id="KW-0472">Membrane</keyword>
<dbReference type="Proteomes" id="UP000193411">
    <property type="component" value="Unassembled WGS sequence"/>
</dbReference>
<keyword evidence="6 13" id="KW-0812">Transmembrane</keyword>
<reference evidence="14 15" key="1">
    <citation type="submission" date="2016-07" db="EMBL/GenBank/DDBJ databases">
        <title>Pervasive Adenine N6-methylation of Active Genes in Fungi.</title>
        <authorList>
            <consortium name="DOE Joint Genome Institute"/>
            <person name="Mondo S.J."/>
            <person name="Dannebaum R.O."/>
            <person name="Kuo R.C."/>
            <person name="Labutti K."/>
            <person name="Haridas S."/>
            <person name="Kuo A."/>
            <person name="Salamov A."/>
            <person name="Ahrendt S.R."/>
            <person name="Lipzen A."/>
            <person name="Sullivan W."/>
            <person name="Andreopoulos W.B."/>
            <person name="Clum A."/>
            <person name="Lindquist E."/>
            <person name="Daum C."/>
            <person name="Ramamoorthy G.K."/>
            <person name="Gryganskyi A."/>
            <person name="Culley D."/>
            <person name="Magnuson J.K."/>
            <person name="James T.Y."/>
            <person name="O'Malley M.A."/>
            <person name="Stajich J.E."/>
            <person name="Spatafora J.W."/>
            <person name="Visel A."/>
            <person name="Grigoriev I.V."/>
        </authorList>
    </citation>
    <scope>NUCLEOTIDE SEQUENCE [LARGE SCALE GENOMIC DNA]</scope>
    <source>
        <strain evidence="14 15">PL171</strain>
    </source>
</reference>
<evidence type="ECO:0000256" key="9">
    <source>
        <dbReference type="ARBA" id="ARBA00023136"/>
    </source>
</evidence>
<evidence type="ECO:0000256" key="3">
    <source>
        <dbReference type="ARBA" id="ARBA00019082"/>
    </source>
</evidence>
<evidence type="ECO:0000256" key="13">
    <source>
        <dbReference type="SAM" id="Phobius"/>
    </source>
</evidence>
<feature type="non-terminal residue" evidence="14">
    <location>
        <position position="1"/>
    </location>
</feature>
<feature type="transmembrane region" description="Helical" evidence="13">
    <location>
        <begin position="153"/>
        <end position="178"/>
    </location>
</feature>
<keyword evidence="15" id="KW-1185">Reference proteome</keyword>
<proteinExistence type="inferred from homology"/>
<dbReference type="GO" id="GO:0006656">
    <property type="term" value="P:phosphatidylcholine biosynthetic process"/>
    <property type="evidence" value="ECO:0007669"/>
    <property type="project" value="TreeGrafter"/>
</dbReference>
<evidence type="ECO:0000256" key="11">
    <source>
        <dbReference type="ARBA" id="ARBA00023264"/>
    </source>
</evidence>
<sequence>DKIKFFLGATNLWFSAFLIGMAPTWVPTWFTLKALVLLSLRWGIYRKKRWHYFLNDFCYLINALILAFVYIFPSSRSLFHVLYVCAHGPLAWAVVTWRNSLVFHSLDKMTSCFIHIAPAITLSCLRWLDPRHSTAASPYYAGPGVTEPLKDPIQLGMVEALVGATVIYAVWQVAYYWFVLHRRHFKVYELGYATSFTWLLQDDGAIAKAMGIFGDQYRLVTFMMLQFVYSMVTVLPTVLWARSMVLNILFLIAILSVSIWNASTFYFDVFSAKYARDLAKLE</sequence>
<gene>
    <name evidence="14" type="ORF">BCR44DRAFT_1373905</name>
</gene>
<feature type="non-terminal residue" evidence="14">
    <location>
        <position position="282"/>
    </location>
</feature>
<feature type="transmembrane region" description="Helical" evidence="13">
    <location>
        <begin position="219"/>
        <end position="239"/>
    </location>
</feature>
<dbReference type="EMBL" id="MCFL01000161">
    <property type="protein sequence ID" value="ORZ29543.1"/>
    <property type="molecule type" value="Genomic_DNA"/>
</dbReference>